<sequence length="354" mass="39775">MPIHKTKLFQTTLWILLAMLILFFGWMLRPMFGHVYDFFKAILAPFIVAMIISYVLNPIVRTLGGRKVPRTIAVLLIYAVFLVIVAVILINLIPMIIKQLGELDEHLPKLTMHTQQVINEIDHSSMPGGIRMGLTNWFFGLEQKFAKALSDFMNNIGATIEIVFNAFIVPFLIFYILKDFQFFEDKMMQFLPRAHRKPIVRLMKEIDDALGSYVRGQLLVCVIIGIFAYIGYIIIGMPFALLLAGVVSICNIIPYIGPFLGAAPALVMAVTMSWKQVLLVIVVNCICQTVESNIVSPQVVGRSLQLHPMMIIFALLVGGEVGGVVGLILAVPFFAVCKVVIQHVFVYYIRRKSV</sequence>
<evidence type="ECO:0000313" key="8">
    <source>
        <dbReference type="Proteomes" id="UP001519272"/>
    </source>
</evidence>
<reference evidence="7 8" key="1">
    <citation type="submission" date="2021-03" db="EMBL/GenBank/DDBJ databases">
        <title>Genomic Encyclopedia of Type Strains, Phase IV (KMG-IV): sequencing the most valuable type-strain genomes for metagenomic binning, comparative biology and taxonomic classification.</title>
        <authorList>
            <person name="Goeker M."/>
        </authorList>
    </citation>
    <scope>NUCLEOTIDE SEQUENCE [LARGE SCALE GENOMIC DNA]</scope>
    <source>
        <strain evidence="7 8">DSM 14349</strain>
    </source>
</reference>
<feature type="transmembrane region" description="Helical" evidence="6">
    <location>
        <begin position="308"/>
        <end position="341"/>
    </location>
</feature>
<comment type="similarity">
    <text evidence="2">Belongs to the autoinducer-2 exporter (AI-2E) (TC 2.A.86) family.</text>
</comment>
<dbReference type="Pfam" id="PF01594">
    <property type="entry name" value="AI-2E_transport"/>
    <property type="match status" value="1"/>
</dbReference>
<keyword evidence="4 6" id="KW-1133">Transmembrane helix</keyword>
<feature type="transmembrane region" description="Helical" evidence="6">
    <location>
        <begin position="252"/>
        <end position="270"/>
    </location>
</feature>
<keyword evidence="3 6" id="KW-0812">Transmembrane</keyword>
<keyword evidence="5 6" id="KW-0472">Membrane</keyword>
<feature type="transmembrane region" description="Helical" evidence="6">
    <location>
        <begin position="72"/>
        <end position="97"/>
    </location>
</feature>
<accession>A0ABS4FR14</accession>
<evidence type="ECO:0000256" key="2">
    <source>
        <dbReference type="ARBA" id="ARBA00009773"/>
    </source>
</evidence>
<comment type="subcellular location">
    <subcellularLocation>
        <location evidence="1">Membrane</location>
        <topology evidence="1">Multi-pass membrane protein</topology>
    </subcellularLocation>
</comment>
<proteinExistence type="inferred from homology"/>
<gene>
    <name evidence="7" type="ORF">J2Z32_001468</name>
</gene>
<evidence type="ECO:0000256" key="5">
    <source>
        <dbReference type="ARBA" id="ARBA00023136"/>
    </source>
</evidence>
<dbReference type="RefSeq" id="WP_210088514.1">
    <property type="nucleotide sequence ID" value="NZ_JAGGKG010000005.1"/>
</dbReference>
<dbReference type="Proteomes" id="UP001519272">
    <property type="component" value="Unassembled WGS sequence"/>
</dbReference>
<evidence type="ECO:0000256" key="3">
    <source>
        <dbReference type="ARBA" id="ARBA00022692"/>
    </source>
</evidence>
<evidence type="ECO:0000256" key="6">
    <source>
        <dbReference type="SAM" id="Phobius"/>
    </source>
</evidence>
<dbReference type="PANTHER" id="PTHR21716">
    <property type="entry name" value="TRANSMEMBRANE PROTEIN"/>
    <property type="match status" value="1"/>
</dbReference>
<dbReference type="InterPro" id="IPR002549">
    <property type="entry name" value="AI-2E-like"/>
</dbReference>
<feature type="transmembrane region" description="Helical" evidence="6">
    <location>
        <begin position="218"/>
        <end position="246"/>
    </location>
</feature>
<comment type="caution">
    <text evidence="7">The sequence shown here is derived from an EMBL/GenBank/DDBJ whole genome shotgun (WGS) entry which is preliminary data.</text>
</comment>
<feature type="transmembrane region" description="Helical" evidence="6">
    <location>
        <begin position="156"/>
        <end position="177"/>
    </location>
</feature>
<evidence type="ECO:0000256" key="1">
    <source>
        <dbReference type="ARBA" id="ARBA00004141"/>
    </source>
</evidence>
<evidence type="ECO:0000313" key="7">
    <source>
        <dbReference type="EMBL" id="MBP1904844.1"/>
    </source>
</evidence>
<dbReference type="PANTHER" id="PTHR21716:SF15">
    <property type="entry name" value="TRANSPORT PROTEIN YRRI-RELATED"/>
    <property type="match status" value="1"/>
</dbReference>
<name>A0ABS4FR14_9BACL</name>
<feature type="transmembrane region" description="Helical" evidence="6">
    <location>
        <begin position="277"/>
        <end position="296"/>
    </location>
</feature>
<dbReference type="EMBL" id="JAGGKG010000005">
    <property type="protein sequence ID" value="MBP1904844.1"/>
    <property type="molecule type" value="Genomic_DNA"/>
</dbReference>
<organism evidence="7 8">
    <name type="scientific">Paenibacillus turicensis</name>
    <dbReference type="NCBI Taxonomy" id="160487"/>
    <lineage>
        <taxon>Bacteria</taxon>
        <taxon>Bacillati</taxon>
        <taxon>Bacillota</taxon>
        <taxon>Bacilli</taxon>
        <taxon>Bacillales</taxon>
        <taxon>Paenibacillaceae</taxon>
        <taxon>Paenibacillus</taxon>
    </lineage>
</organism>
<evidence type="ECO:0000256" key="4">
    <source>
        <dbReference type="ARBA" id="ARBA00022989"/>
    </source>
</evidence>
<protein>
    <submittedName>
        <fullName evidence="7">PurR-regulated permease PerM</fullName>
    </submittedName>
</protein>
<feature type="transmembrane region" description="Helical" evidence="6">
    <location>
        <begin position="38"/>
        <end position="60"/>
    </location>
</feature>
<feature type="transmembrane region" description="Helical" evidence="6">
    <location>
        <begin position="12"/>
        <end position="32"/>
    </location>
</feature>
<keyword evidence="8" id="KW-1185">Reference proteome</keyword>